<reference evidence="2" key="2">
    <citation type="submission" date="2023-06" db="EMBL/GenBank/DDBJ databases">
        <authorList>
            <person name="Swenson N.G."/>
            <person name="Wegrzyn J.L."/>
            <person name="Mcevoy S.L."/>
        </authorList>
    </citation>
    <scope>NUCLEOTIDE SEQUENCE</scope>
    <source>
        <strain evidence="2">NS2018</strain>
        <tissue evidence="2">Leaf</tissue>
    </source>
</reference>
<gene>
    <name evidence="2" type="ORF">LWI29_030009</name>
</gene>
<evidence type="ECO:0000313" key="2">
    <source>
        <dbReference type="EMBL" id="KAK0608391.1"/>
    </source>
</evidence>
<feature type="region of interest" description="Disordered" evidence="1">
    <location>
        <begin position="112"/>
        <end position="137"/>
    </location>
</feature>
<keyword evidence="3" id="KW-1185">Reference proteome</keyword>
<reference evidence="2" key="1">
    <citation type="journal article" date="2022" name="Plant J.">
        <title>Strategies of tolerance reflected in two North American maple genomes.</title>
        <authorList>
            <person name="McEvoy S.L."/>
            <person name="Sezen U.U."/>
            <person name="Trouern-Trend A."/>
            <person name="McMahon S.M."/>
            <person name="Schaberg P.G."/>
            <person name="Yang J."/>
            <person name="Wegrzyn J.L."/>
            <person name="Swenson N.G."/>
        </authorList>
    </citation>
    <scope>NUCLEOTIDE SEQUENCE</scope>
    <source>
        <strain evidence="2">NS2018</strain>
    </source>
</reference>
<proteinExistence type="predicted"/>
<evidence type="ECO:0000256" key="1">
    <source>
        <dbReference type="SAM" id="MobiDB-lite"/>
    </source>
</evidence>
<comment type="caution">
    <text evidence="2">The sequence shown here is derived from an EMBL/GenBank/DDBJ whole genome shotgun (WGS) entry which is preliminary data.</text>
</comment>
<dbReference type="Proteomes" id="UP001168877">
    <property type="component" value="Unassembled WGS sequence"/>
</dbReference>
<accession>A0AA39TIV5</accession>
<sequence>MPSSREVNHIFVLKGSNKETYVLTLVEAEKLKLGKRGRTRSYCRTSRQGHHSSFHEAFYVDERSTDLWDDEVDRVAKMMTFLLSIHSDEEEDEGNDLVSMALVRYQAKKRKSGSIPSGSLTPLAPSRISHAVRPPSLGEEIDKGISLGEGDVPVMEHSTSTYPLANLTEVGPCELTKVVPDTRAGEGSSC</sequence>
<name>A0AA39TIV5_ACESA</name>
<dbReference type="AlphaFoldDB" id="A0AA39TIV5"/>
<evidence type="ECO:0000313" key="3">
    <source>
        <dbReference type="Proteomes" id="UP001168877"/>
    </source>
</evidence>
<dbReference type="EMBL" id="JAUESC010000001">
    <property type="protein sequence ID" value="KAK0608391.1"/>
    <property type="molecule type" value="Genomic_DNA"/>
</dbReference>
<organism evidence="2 3">
    <name type="scientific">Acer saccharum</name>
    <name type="common">Sugar maple</name>
    <dbReference type="NCBI Taxonomy" id="4024"/>
    <lineage>
        <taxon>Eukaryota</taxon>
        <taxon>Viridiplantae</taxon>
        <taxon>Streptophyta</taxon>
        <taxon>Embryophyta</taxon>
        <taxon>Tracheophyta</taxon>
        <taxon>Spermatophyta</taxon>
        <taxon>Magnoliopsida</taxon>
        <taxon>eudicotyledons</taxon>
        <taxon>Gunneridae</taxon>
        <taxon>Pentapetalae</taxon>
        <taxon>rosids</taxon>
        <taxon>malvids</taxon>
        <taxon>Sapindales</taxon>
        <taxon>Sapindaceae</taxon>
        <taxon>Hippocastanoideae</taxon>
        <taxon>Acereae</taxon>
        <taxon>Acer</taxon>
    </lineage>
</organism>
<protein>
    <submittedName>
        <fullName evidence="2">Uncharacterized protein</fullName>
    </submittedName>
</protein>